<evidence type="ECO:0000313" key="13">
    <source>
        <dbReference type="Proteomes" id="UP000002730"/>
    </source>
</evidence>
<dbReference type="Pfam" id="PF00909">
    <property type="entry name" value="Ammonium_transp"/>
    <property type="match status" value="1"/>
</dbReference>
<dbReference type="KEGG" id="ccb:Clocel_2864"/>
<gene>
    <name evidence="12" type="ordered locus">Clocel_2864</name>
</gene>
<dbReference type="STRING" id="573061.Clocel_2864"/>
<protein>
    <recommendedName>
        <fullName evidence="9 10">Ammonium transporter</fullName>
    </recommendedName>
</protein>
<feature type="transmembrane region" description="Helical" evidence="10">
    <location>
        <begin position="314"/>
        <end position="333"/>
    </location>
</feature>
<dbReference type="Proteomes" id="UP000002730">
    <property type="component" value="Chromosome"/>
</dbReference>
<keyword evidence="5 10" id="KW-0812">Transmembrane</keyword>
<dbReference type="InterPro" id="IPR029020">
    <property type="entry name" value="Ammonium/urea_transptr"/>
</dbReference>
<evidence type="ECO:0000256" key="8">
    <source>
        <dbReference type="ARBA" id="ARBA00023177"/>
    </source>
</evidence>
<keyword evidence="3 10" id="KW-0813">Transport</keyword>
<dbReference type="InterPro" id="IPR001905">
    <property type="entry name" value="Ammonium_transpt"/>
</dbReference>
<feature type="transmembrane region" description="Helical" evidence="10">
    <location>
        <begin position="12"/>
        <end position="33"/>
    </location>
</feature>
<organism evidence="12 13">
    <name type="scientific">Clostridium cellulovorans (strain ATCC 35296 / DSM 3052 / OCM 3 / 743B)</name>
    <dbReference type="NCBI Taxonomy" id="573061"/>
    <lineage>
        <taxon>Bacteria</taxon>
        <taxon>Bacillati</taxon>
        <taxon>Bacillota</taxon>
        <taxon>Clostridia</taxon>
        <taxon>Eubacteriales</taxon>
        <taxon>Clostridiaceae</taxon>
        <taxon>Clostridium</taxon>
    </lineage>
</organism>
<evidence type="ECO:0000256" key="3">
    <source>
        <dbReference type="ARBA" id="ARBA00022448"/>
    </source>
</evidence>
<evidence type="ECO:0000256" key="6">
    <source>
        <dbReference type="ARBA" id="ARBA00022989"/>
    </source>
</evidence>
<dbReference type="AlphaFoldDB" id="D9SSB2"/>
<comment type="similarity">
    <text evidence="2 10">Belongs to the ammonia transporter channel (TC 1.A.11.2) family.</text>
</comment>
<dbReference type="RefSeq" id="WP_010075651.1">
    <property type="nucleotide sequence ID" value="NC_014393.1"/>
</dbReference>
<evidence type="ECO:0000256" key="2">
    <source>
        <dbReference type="ARBA" id="ARBA00005887"/>
    </source>
</evidence>
<feature type="transmembrane region" description="Helical" evidence="10">
    <location>
        <begin position="282"/>
        <end position="302"/>
    </location>
</feature>
<evidence type="ECO:0000256" key="7">
    <source>
        <dbReference type="ARBA" id="ARBA00023136"/>
    </source>
</evidence>
<accession>D9SSB2</accession>
<reference evidence="12 13" key="1">
    <citation type="submission" date="2010-08" db="EMBL/GenBank/DDBJ databases">
        <title>Complete sequence of Clostridium cellulovorans 743B.</title>
        <authorList>
            <consortium name="US DOE Joint Genome Institute"/>
            <person name="Lucas S."/>
            <person name="Copeland A."/>
            <person name="Lapidus A."/>
            <person name="Cheng J.-F."/>
            <person name="Bruce D."/>
            <person name="Goodwin L."/>
            <person name="Pitluck S."/>
            <person name="Chertkov O."/>
            <person name="Detter J.C."/>
            <person name="Han C."/>
            <person name="Tapia R."/>
            <person name="Land M."/>
            <person name="Hauser L."/>
            <person name="Chang Y.-J."/>
            <person name="Jeffries C."/>
            <person name="Kyrpides N."/>
            <person name="Ivanova N."/>
            <person name="Mikhailova N."/>
            <person name="Hemme C.L."/>
            <person name="Woyke T."/>
        </authorList>
    </citation>
    <scope>NUCLEOTIDE SEQUENCE [LARGE SCALE GENOMIC DNA]</scope>
    <source>
        <strain evidence="13">ATCC 35296 / DSM 3052 / OCM 3 / 743B</strain>
    </source>
</reference>
<feature type="transmembrane region" description="Helical" evidence="10">
    <location>
        <begin position="128"/>
        <end position="148"/>
    </location>
</feature>
<keyword evidence="7 10" id="KW-0472">Membrane</keyword>
<dbReference type="eggNOG" id="COG0004">
    <property type="taxonomic scope" value="Bacteria"/>
</dbReference>
<dbReference type="EMBL" id="CP002160">
    <property type="protein sequence ID" value="ADL52559.1"/>
    <property type="molecule type" value="Genomic_DNA"/>
</dbReference>
<dbReference type="NCBIfam" id="TIGR00836">
    <property type="entry name" value="amt"/>
    <property type="match status" value="1"/>
</dbReference>
<evidence type="ECO:0000256" key="5">
    <source>
        <dbReference type="ARBA" id="ARBA00022692"/>
    </source>
</evidence>
<feature type="transmembrane region" description="Helical" evidence="10">
    <location>
        <begin position="168"/>
        <end position="185"/>
    </location>
</feature>
<evidence type="ECO:0000256" key="9">
    <source>
        <dbReference type="ARBA" id="ARBA00050025"/>
    </source>
</evidence>
<feature type="transmembrane region" description="Helical" evidence="10">
    <location>
        <begin position="259"/>
        <end position="276"/>
    </location>
</feature>
<evidence type="ECO:0000256" key="4">
    <source>
        <dbReference type="ARBA" id="ARBA00022475"/>
    </source>
</evidence>
<dbReference type="GO" id="GO:0005886">
    <property type="term" value="C:plasma membrane"/>
    <property type="evidence" value="ECO:0007669"/>
    <property type="project" value="UniProtKB-SubCell"/>
</dbReference>
<proteinExistence type="inferred from homology"/>
<dbReference type="HOGENOM" id="CLU_000445_33_0_9"/>
<dbReference type="GO" id="GO:0008519">
    <property type="term" value="F:ammonium channel activity"/>
    <property type="evidence" value="ECO:0007669"/>
    <property type="project" value="InterPro"/>
</dbReference>
<keyword evidence="6 10" id="KW-1133">Transmembrane helix</keyword>
<feature type="transmembrane region" description="Helical" evidence="10">
    <location>
        <begin position="197"/>
        <end position="215"/>
    </location>
</feature>
<keyword evidence="4" id="KW-1003">Cell membrane</keyword>
<dbReference type="PANTHER" id="PTHR43029:SF10">
    <property type="entry name" value="AMMONIUM TRANSPORTER MEP2"/>
    <property type="match status" value="1"/>
</dbReference>
<dbReference type="PROSITE" id="PS01219">
    <property type="entry name" value="AMMONIUM_TRANSP"/>
    <property type="match status" value="1"/>
</dbReference>
<dbReference type="SUPFAM" id="SSF111352">
    <property type="entry name" value="Ammonium transporter"/>
    <property type="match status" value="1"/>
</dbReference>
<name>D9SSB2_CLOC7</name>
<feature type="transmembrane region" description="Helical" evidence="10">
    <location>
        <begin position="353"/>
        <end position="375"/>
    </location>
</feature>
<dbReference type="OrthoDB" id="9814202at2"/>
<feature type="transmembrane region" description="Helical" evidence="10">
    <location>
        <begin position="100"/>
        <end position="121"/>
    </location>
</feature>
<evidence type="ECO:0000256" key="1">
    <source>
        <dbReference type="ARBA" id="ARBA00004651"/>
    </source>
</evidence>
<dbReference type="Gene3D" id="1.10.3430.10">
    <property type="entry name" value="Ammonium transporter AmtB like domains"/>
    <property type="match status" value="1"/>
</dbReference>
<dbReference type="InterPro" id="IPR018047">
    <property type="entry name" value="Ammonium_transpt_CS"/>
</dbReference>
<feature type="domain" description="Ammonium transporter AmtB-like" evidence="11">
    <location>
        <begin position="9"/>
        <end position="405"/>
    </location>
</feature>
<dbReference type="InterPro" id="IPR024041">
    <property type="entry name" value="NH4_transpt_AmtB-like_dom"/>
</dbReference>
<keyword evidence="13" id="KW-1185">Reference proteome</keyword>
<feature type="transmembrane region" description="Helical" evidence="10">
    <location>
        <begin position="227"/>
        <end position="247"/>
    </location>
</feature>
<evidence type="ECO:0000256" key="10">
    <source>
        <dbReference type="RuleBase" id="RU362002"/>
    </source>
</evidence>
<comment type="subcellular location">
    <subcellularLocation>
        <location evidence="1 10">Cell membrane</location>
        <topology evidence="1 10">Multi-pass membrane protein</topology>
    </subcellularLocation>
</comment>
<keyword evidence="8 10" id="KW-0924">Ammonia transport</keyword>
<dbReference type="FunFam" id="1.10.3430.10:FF:000007">
    <property type="entry name" value="Ammonium transporter"/>
    <property type="match status" value="1"/>
</dbReference>
<evidence type="ECO:0000259" key="11">
    <source>
        <dbReference type="Pfam" id="PF00909"/>
    </source>
</evidence>
<sequence length="409" mass="42879">MTINGADTVFVIIATILVFLMTPALALFYGGLVRRKNVLSTTMHSYGAIVLVSLQWIILGYTLVFGTDNSGIIGGLNFLGLDGVGFEANADYAATIPHQAFMLFQMMFAVITPALISGAFAERMKFSAMMLFTLLWTTFVYDPIAHWVWGVGGWLRTLGALDFAGGNVVHISSGISALVVALILGKRKYVKHAKPHNVTITVLGAGLLWVGWFGFNAGSALAINDVALNAFITTNTAAAACAAVWMILERIRFGKSSAVGLATGAVAGLVAITPGAGFVTPMAAIIIGAVAAIICFIAIYYVKEKLGYDDALDAFGCHGIGGIWGAIATGLFATTKVNSAGADGLFYGGAKLLGAQFIAVIATIAFAGIVTFIIVKIVDKTIGLRVSTEVEDIGLDTMLHGNEAYETGV</sequence>
<feature type="transmembrane region" description="Helical" evidence="10">
    <location>
        <begin position="45"/>
        <end position="64"/>
    </location>
</feature>
<dbReference type="PANTHER" id="PTHR43029">
    <property type="entry name" value="AMMONIUM TRANSPORTER MEP2"/>
    <property type="match status" value="1"/>
</dbReference>
<evidence type="ECO:0000313" key="12">
    <source>
        <dbReference type="EMBL" id="ADL52559.1"/>
    </source>
</evidence>